<evidence type="ECO:0000313" key="1">
    <source>
        <dbReference type="EMBL" id="MCK1793747.1"/>
    </source>
</evidence>
<reference evidence="1 2" key="1">
    <citation type="submission" date="2022-02" db="EMBL/GenBank/DDBJ databases">
        <title>Comparative genomics of the first Antarctic Pseudomonas spp. capable of biotransforming 2,4,6-Trinitrotoluene.</title>
        <authorList>
            <person name="Cabrera M.A."/>
            <person name="Marquez S.L."/>
            <person name="Perez-Donoso J.M."/>
        </authorList>
    </citation>
    <scope>NUCLEOTIDE SEQUENCE [LARGE SCALE GENOMIC DNA]</scope>
    <source>
        <strain evidence="1 2">TNT19</strain>
    </source>
</reference>
<proteinExistence type="predicted"/>
<accession>A0ABT0F6V7</accession>
<dbReference type="Proteomes" id="UP001299876">
    <property type="component" value="Unassembled WGS sequence"/>
</dbReference>
<dbReference type="RefSeq" id="WP_247293941.1">
    <property type="nucleotide sequence ID" value="NZ_JAKNRW010000041.1"/>
</dbReference>
<dbReference type="SUPFAM" id="SSF53850">
    <property type="entry name" value="Periplasmic binding protein-like II"/>
    <property type="match status" value="1"/>
</dbReference>
<organism evidence="1 2">
    <name type="scientific">Pseudomonas violetae</name>
    <dbReference type="NCBI Taxonomy" id="2915813"/>
    <lineage>
        <taxon>Bacteria</taxon>
        <taxon>Pseudomonadati</taxon>
        <taxon>Pseudomonadota</taxon>
        <taxon>Gammaproteobacteria</taxon>
        <taxon>Pseudomonadales</taxon>
        <taxon>Pseudomonadaceae</taxon>
        <taxon>Pseudomonas</taxon>
    </lineage>
</organism>
<evidence type="ECO:0000313" key="2">
    <source>
        <dbReference type="Proteomes" id="UP001299876"/>
    </source>
</evidence>
<comment type="caution">
    <text evidence="1">The sequence shown here is derived from an EMBL/GenBank/DDBJ whole genome shotgun (WGS) entry which is preliminary data.</text>
</comment>
<dbReference type="InterPro" id="IPR011972">
    <property type="entry name" value="CHP02285"/>
</dbReference>
<name>A0ABT0F6V7_9PSED</name>
<sequence>MQTGPFKLKRLLPSALYNRLALAALALLAGLVSPNLAQARETLIWLLRDLPPTMIFEGPKKGQGIIDQMLPLLIAGMPQYDHVLMRVNRARGIQMLQEESFTCDPALAWTRERAQWITFSLPAFRAISNGLVVRQTDHGVVDEFVSDGEIDLAALLASGRTKIGIVAERSYGQRIDALLKQAPPSAVTAHHGNKALGSLLQMQRLGRLQVVLGYSPEIRYLANRAQITDDQLRFLPIKGTDQYLSGHIGCSNTAQGKQAIGAINQLLRTLPRDQLDPLYADWLDPPMRSDYLKDTREFFEHQAQP</sequence>
<dbReference type="NCBIfam" id="TIGR02285">
    <property type="entry name" value="TIGR02285 family protein"/>
    <property type="match status" value="1"/>
</dbReference>
<dbReference type="EMBL" id="JAKNRW010000041">
    <property type="protein sequence ID" value="MCK1793747.1"/>
    <property type="molecule type" value="Genomic_DNA"/>
</dbReference>
<protein>
    <submittedName>
        <fullName evidence="1">TIGR02285 family protein</fullName>
    </submittedName>
</protein>
<gene>
    <name evidence="1" type="ORF">L9059_26930</name>
</gene>
<keyword evidence="2" id="KW-1185">Reference proteome</keyword>
<dbReference type="Gene3D" id="3.40.190.10">
    <property type="entry name" value="Periplasmic binding protein-like II"/>
    <property type="match status" value="2"/>
</dbReference>